<dbReference type="EMBL" id="MARB01000002">
    <property type="protein sequence ID" value="ODJ89405.1"/>
    <property type="molecule type" value="Genomic_DNA"/>
</dbReference>
<evidence type="ECO:0000256" key="1">
    <source>
        <dbReference type="SAM" id="Phobius"/>
    </source>
</evidence>
<keyword evidence="1" id="KW-1133">Transmembrane helix</keyword>
<proteinExistence type="predicted"/>
<name>A0A7Z0VQ35_9GAMM</name>
<evidence type="ECO:0000313" key="3">
    <source>
        <dbReference type="Proteomes" id="UP000094769"/>
    </source>
</evidence>
<feature type="transmembrane region" description="Helical" evidence="1">
    <location>
        <begin position="78"/>
        <end position="100"/>
    </location>
</feature>
<feature type="transmembrane region" description="Helical" evidence="1">
    <location>
        <begin position="48"/>
        <end position="66"/>
    </location>
</feature>
<keyword evidence="1" id="KW-0812">Transmembrane</keyword>
<dbReference type="Proteomes" id="UP000094769">
    <property type="component" value="Unassembled WGS sequence"/>
</dbReference>
<organism evidence="2 3">
    <name type="scientific">Candidatus Thiodiazotropha endolucinida</name>
    <dbReference type="NCBI Taxonomy" id="1655433"/>
    <lineage>
        <taxon>Bacteria</taxon>
        <taxon>Pseudomonadati</taxon>
        <taxon>Pseudomonadota</taxon>
        <taxon>Gammaproteobacteria</taxon>
        <taxon>Chromatiales</taxon>
        <taxon>Sedimenticolaceae</taxon>
        <taxon>Candidatus Thiodiazotropha</taxon>
    </lineage>
</organism>
<protein>
    <submittedName>
        <fullName evidence="2">Uncharacterized protein</fullName>
    </submittedName>
</protein>
<keyword evidence="1" id="KW-0472">Membrane</keyword>
<gene>
    <name evidence="2" type="ORF">CODIS_05040</name>
</gene>
<sequence length="102" mass="11382">MLGIHGLLTWLSHHEYMMMLVILLVSLAGTLLFVGNLFAIVYAFGQSIWWGVSVLFIPLFSVVYCVRNWDRAAYPGKMLIAGLTTAGLTYATLLILVMLYPV</sequence>
<comment type="caution">
    <text evidence="2">The sequence shown here is derived from an EMBL/GenBank/DDBJ whole genome shotgun (WGS) entry which is preliminary data.</text>
</comment>
<feature type="transmembrane region" description="Helical" evidence="1">
    <location>
        <begin position="20"/>
        <end position="42"/>
    </location>
</feature>
<accession>A0A7Z0VQ35</accession>
<keyword evidence="3" id="KW-1185">Reference proteome</keyword>
<reference evidence="2 3" key="1">
    <citation type="submission" date="2016-06" db="EMBL/GenBank/DDBJ databases">
        <title>Genome sequence of endosymbiont of Candidatus Endolucinida thiodiazotropha.</title>
        <authorList>
            <person name="Poehlein A."/>
            <person name="Koenig S."/>
            <person name="Heiden S.E."/>
            <person name="Thuermer A."/>
            <person name="Voget S."/>
            <person name="Daniel R."/>
            <person name="Markert S."/>
            <person name="Gros O."/>
            <person name="Schweder T."/>
        </authorList>
    </citation>
    <scope>NUCLEOTIDE SEQUENCE [LARGE SCALE GENOMIC DNA]</scope>
    <source>
        <strain evidence="2 3">COS</strain>
    </source>
</reference>
<dbReference type="RefSeq" id="WP_069121129.1">
    <property type="nucleotide sequence ID" value="NZ_MARB01000002.1"/>
</dbReference>
<evidence type="ECO:0000313" key="2">
    <source>
        <dbReference type="EMBL" id="ODJ89405.1"/>
    </source>
</evidence>
<dbReference type="OrthoDB" id="6228378at2"/>
<dbReference type="AlphaFoldDB" id="A0A7Z0VQ35"/>